<dbReference type="AlphaFoldDB" id="A0A814NFD6"/>
<comment type="caution">
    <text evidence="1">The sequence shown here is derived from an EMBL/GenBank/DDBJ whole genome shotgun (WGS) entry which is preliminary data.</text>
</comment>
<dbReference type="EMBL" id="CAJNOE010000251">
    <property type="protein sequence ID" value="CAF1090854.1"/>
    <property type="molecule type" value="Genomic_DNA"/>
</dbReference>
<evidence type="ECO:0000313" key="2">
    <source>
        <dbReference type="EMBL" id="CAF4087084.1"/>
    </source>
</evidence>
<evidence type="ECO:0000313" key="1">
    <source>
        <dbReference type="EMBL" id="CAF1090854.1"/>
    </source>
</evidence>
<reference evidence="1" key="1">
    <citation type="submission" date="2021-02" db="EMBL/GenBank/DDBJ databases">
        <authorList>
            <person name="Nowell W R."/>
        </authorList>
    </citation>
    <scope>NUCLEOTIDE SEQUENCE</scope>
</reference>
<sequence length="141" mass="14891">MDFEIHARHGQTYTSPSAPTVVNALAIKVGAHKIQYNGADRSFLVDGQVPQFKNGGVIIGLTPGQNGSNGRAVALLIVLSQDSFEIYTLTGARLTVYNSRGYNLNVTLTLPRSAAQNAEPSLFGNLSGGHGRDILATGILP</sequence>
<evidence type="ECO:0000313" key="3">
    <source>
        <dbReference type="Proteomes" id="UP000663860"/>
    </source>
</evidence>
<accession>A0A814NFD6</accession>
<organism evidence="1 3">
    <name type="scientific">Adineta steineri</name>
    <dbReference type="NCBI Taxonomy" id="433720"/>
    <lineage>
        <taxon>Eukaryota</taxon>
        <taxon>Metazoa</taxon>
        <taxon>Spiralia</taxon>
        <taxon>Gnathifera</taxon>
        <taxon>Rotifera</taxon>
        <taxon>Eurotatoria</taxon>
        <taxon>Bdelloidea</taxon>
        <taxon>Adinetida</taxon>
        <taxon>Adinetidae</taxon>
        <taxon>Adineta</taxon>
    </lineage>
</organism>
<dbReference type="EMBL" id="CAJOBB010004390">
    <property type="protein sequence ID" value="CAF4087084.1"/>
    <property type="molecule type" value="Genomic_DNA"/>
</dbReference>
<name>A0A814NFD6_9BILA</name>
<dbReference type="Proteomes" id="UP000663860">
    <property type="component" value="Unassembled WGS sequence"/>
</dbReference>
<proteinExistence type="predicted"/>
<dbReference type="Proteomes" id="UP000663868">
    <property type="component" value="Unassembled WGS sequence"/>
</dbReference>
<protein>
    <submittedName>
        <fullName evidence="1">Uncharacterized protein</fullName>
    </submittedName>
</protein>
<gene>
    <name evidence="1" type="ORF">IZO911_LOCUS22489</name>
    <name evidence="2" type="ORF">KXQ929_LOCUS33725</name>
</gene>